<dbReference type="Pfam" id="PF10935">
    <property type="entry name" value="DUF2637"/>
    <property type="match status" value="1"/>
</dbReference>
<evidence type="ECO:0000313" key="3">
    <source>
        <dbReference type="EMBL" id="GAS94896.1"/>
    </source>
</evidence>
<dbReference type="OrthoDB" id="4763680at2"/>
<feature type="region of interest" description="Disordered" evidence="1">
    <location>
        <begin position="192"/>
        <end position="226"/>
    </location>
</feature>
<evidence type="ECO:0000313" key="4">
    <source>
        <dbReference type="Proteomes" id="UP000069443"/>
    </source>
</evidence>
<reference evidence="4" key="2">
    <citation type="submission" date="2016-02" db="EMBL/GenBank/DDBJ databases">
        <title>Draft genome sequence of five rapidly growing Mycobacterium species.</title>
        <authorList>
            <person name="Katahira K."/>
            <person name="Gotou Y."/>
            <person name="Iida K."/>
            <person name="Ogura Y."/>
            <person name="Hayashi T."/>
        </authorList>
    </citation>
    <scope>NUCLEOTIDE SEQUENCE [LARGE SCALE GENOMIC DNA]</scope>
    <source>
        <strain evidence="4">JCM15298</strain>
    </source>
</reference>
<feature type="transmembrane region" description="Helical" evidence="2">
    <location>
        <begin position="114"/>
        <end position="134"/>
    </location>
</feature>
<organism evidence="3 4">
    <name type="scientific">Mycolicibacterium canariasense</name>
    <name type="common">Mycobacterium canariasense</name>
    <dbReference type="NCBI Taxonomy" id="228230"/>
    <lineage>
        <taxon>Bacteria</taxon>
        <taxon>Bacillati</taxon>
        <taxon>Actinomycetota</taxon>
        <taxon>Actinomycetes</taxon>
        <taxon>Mycobacteriales</taxon>
        <taxon>Mycobacteriaceae</taxon>
        <taxon>Mycolicibacterium</taxon>
    </lineage>
</organism>
<sequence length="314" mass="31973">MDPEVSHRRRTKRLLWTILVCATAASISGNIAQAAMHHGVLQAGGPVIAAALPPLALLSLTHLTGMWSRITTRGIVYWCFLVAVAAITTAAFRLSFEAQRALAVQYGYSRADAALFPLILDGLIAVATLGLVVLARTDEPTLAPVQADDAHRDAQESTRASAVRTGEPSPAALGAPAGVNGASLAAPGAPAQLPGGASAGAPAAAMHHGNSASTRGATTLTSGDSPGAPQMVRASATDESVDAAILGADGALQIAHQLIEMGRTTAPLEAVHLVLVRAASGASSRPVAAEVGLSYSTVQRIIRAAREVNQDCSV</sequence>
<evidence type="ECO:0000256" key="1">
    <source>
        <dbReference type="SAM" id="MobiDB-lite"/>
    </source>
</evidence>
<keyword evidence="2" id="KW-0472">Membrane</keyword>
<comment type="caution">
    <text evidence="3">The sequence shown here is derived from an EMBL/GenBank/DDBJ whole genome shotgun (WGS) entry which is preliminary data.</text>
</comment>
<name>A0A100WB19_MYCCR</name>
<evidence type="ECO:0000256" key="2">
    <source>
        <dbReference type="SAM" id="Phobius"/>
    </source>
</evidence>
<feature type="region of interest" description="Disordered" evidence="1">
    <location>
        <begin position="144"/>
        <end position="176"/>
    </location>
</feature>
<dbReference type="EMBL" id="BCSY01000035">
    <property type="protein sequence ID" value="GAS94896.1"/>
    <property type="molecule type" value="Genomic_DNA"/>
</dbReference>
<proteinExistence type="predicted"/>
<protein>
    <submittedName>
        <fullName evidence="3">Putative excisionase</fullName>
    </submittedName>
</protein>
<dbReference type="AlphaFoldDB" id="A0A100WB19"/>
<keyword evidence="2" id="KW-0812">Transmembrane</keyword>
<dbReference type="InterPro" id="IPR021235">
    <property type="entry name" value="DUF2637"/>
</dbReference>
<accession>A0A100WB19</accession>
<dbReference type="RefSeq" id="WP_062656084.1">
    <property type="nucleotide sequence ID" value="NZ_BCSY01000035.1"/>
</dbReference>
<reference evidence="4" key="1">
    <citation type="journal article" date="2016" name="Genome Announc.">
        <title>Draft Genome Sequences of Five Rapidly Growing Mycobacterium Species, M. thermoresistibile, M. fortuitum subsp. acetamidolyticum, M. canariasense, M. brisbanense, and M. novocastrense.</title>
        <authorList>
            <person name="Katahira K."/>
            <person name="Ogura Y."/>
            <person name="Gotoh Y."/>
            <person name="Hayashi T."/>
        </authorList>
    </citation>
    <scope>NUCLEOTIDE SEQUENCE [LARGE SCALE GENOMIC DNA]</scope>
    <source>
        <strain evidence="4">JCM15298</strain>
    </source>
</reference>
<keyword evidence="2" id="KW-1133">Transmembrane helix</keyword>
<feature type="transmembrane region" description="Helical" evidence="2">
    <location>
        <begin position="75"/>
        <end position="94"/>
    </location>
</feature>
<feature type="compositionally biased region" description="Polar residues" evidence="1">
    <location>
        <begin position="210"/>
        <end position="224"/>
    </location>
</feature>
<feature type="compositionally biased region" description="Low complexity" evidence="1">
    <location>
        <begin position="192"/>
        <end position="205"/>
    </location>
</feature>
<dbReference type="Proteomes" id="UP000069443">
    <property type="component" value="Unassembled WGS sequence"/>
</dbReference>
<gene>
    <name evidence="3" type="ORF">RMCC_1862</name>
</gene>
<dbReference type="STRING" id="228230.RMCC_1862"/>
<keyword evidence="4" id="KW-1185">Reference proteome</keyword>
<feature type="transmembrane region" description="Helical" evidence="2">
    <location>
        <begin position="44"/>
        <end position="63"/>
    </location>
</feature>